<dbReference type="PANTHER" id="PTHR33142">
    <property type="entry name" value="CYCLIN-DEPENDENT PROTEIN KINASE INHIBITOR SMR13"/>
    <property type="match status" value="1"/>
</dbReference>
<dbReference type="KEGG" id="var:108321969"/>
<proteinExistence type="predicted"/>
<name>A0A0L9TDW6_PHAAN</name>
<reference evidence="5" key="2">
    <citation type="submission" date="2015-02" db="EMBL/GenBank/DDBJ databases">
        <authorList>
            <person name="Chooi Y.-H."/>
        </authorList>
    </citation>
    <scope>NUCLEOTIDE SEQUENCE</scope>
    <source>
        <tissue evidence="5">Seedling</tissue>
    </source>
</reference>
<dbReference type="EMBL" id="JABFOF010000003">
    <property type="protein sequence ID" value="KAG2401900.1"/>
    <property type="molecule type" value="Genomic_DNA"/>
</dbReference>
<evidence type="ECO:0000313" key="4">
    <source>
        <dbReference type="EMBL" id="KAG2401900.1"/>
    </source>
</evidence>
<accession>A0A0L9TDW6</accession>
<dbReference type="OMA" id="IPAIMTC"/>
<keyword evidence="1" id="KW-0649">Protein kinase inhibitor</keyword>
<reference evidence="4 7" key="3">
    <citation type="submission" date="2020-05" db="EMBL/GenBank/DDBJ databases">
        <title>Vigna angularis (adzuki bean) Var. LongXiaoDou No. 4 denovo assembly.</title>
        <authorList>
            <person name="Xiang H."/>
        </authorList>
    </citation>
    <scope>NUCLEOTIDE SEQUENCE [LARGE SCALE GENOMIC DNA]</scope>
    <source>
        <tissue evidence="4">Leaf</tissue>
    </source>
</reference>
<feature type="region of interest" description="Disordered" evidence="3">
    <location>
        <begin position="65"/>
        <end position="89"/>
    </location>
</feature>
<evidence type="ECO:0000313" key="7">
    <source>
        <dbReference type="Proteomes" id="UP000743370"/>
    </source>
</evidence>
<evidence type="ECO:0000313" key="6">
    <source>
        <dbReference type="Proteomes" id="UP000053144"/>
    </source>
</evidence>
<protein>
    <submittedName>
        <fullName evidence="4">Cyclin-dependent protein</fullName>
    </submittedName>
</protein>
<dbReference type="STRING" id="3914.A0A0L9TDW6"/>
<dbReference type="Proteomes" id="UP000743370">
    <property type="component" value="Unassembled WGS sequence"/>
</dbReference>
<sequence>MSTDFHLHHDLPKLRIAAVKIDDVPSDHHLDALVSSSVVTRADNQTQQEETVAVAVTVTVPADAPTVAEEDESYRTPTSKESKIPAIMSCPPAPRKPKAFASCKRKLFDDFQFFDVTNKEDMDAFFRSTFPKRSCTCT</sequence>
<dbReference type="InterPro" id="IPR040389">
    <property type="entry name" value="SMR"/>
</dbReference>
<evidence type="ECO:0000256" key="3">
    <source>
        <dbReference type="SAM" id="MobiDB-lite"/>
    </source>
</evidence>
<dbReference type="OrthoDB" id="662905at2759"/>
<dbReference type="GO" id="GO:0004860">
    <property type="term" value="F:protein kinase inhibitor activity"/>
    <property type="evidence" value="ECO:0007669"/>
    <property type="project" value="UniProtKB-KW"/>
</dbReference>
<gene>
    <name evidence="4" type="ORF">HKW66_Vig0190630</name>
    <name evidence="5" type="ORF">LR48_Vigan588s001800</name>
</gene>
<dbReference type="GO" id="GO:0032875">
    <property type="term" value="P:regulation of DNA endoreduplication"/>
    <property type="evidence" value="ECO:0007669"/>
    <property type="project" value="InterPro"/>
</dbReference>
<evidence type="ECO:0000313" key="5">
    <source>
        <dbReference type="EMBL" id="KOM28810.1"/>
    </source>
</evidence>
<evidence type="ECO:0000256" key="2">
    <source>
        <dbReference type="ARBA" id="ARBA00023306"/>
    </source>
</evidence>
<dbReference type="EMBL" id="KQ258451">
    <property type="protein sequence ID" value="KOM28810.1"/>
    <property type="molecule type" value="Genomic_DNA"/>
</dbReference>
<dbReference type="Proteomes" id="UP000053144">
    <property type="component" value="Unassembled WGS sequence"/>
</dbReference>
<dbReference type="Gramene" id="KOM28810">
    <property type="protein sequence ID" value="KOM28810"/>
    <property type="gene ID" value="LR48_Vigan588s001800"/>
</dbReference>
<dbReference type="PANTHER" id="PTHR33142:SF13">
    <property type="entry name" value="CYCLIN-DEPENDENT PROTEIN KINASE INHIBITOR SMR1"/>
    <property type="match status" value="1"/>
</dbReference>
<reference evidence="6" key="1">
    <citation type="journal article" date="2015" name="Proc. Natl. Acad. Sci. U.S.A.">
        <title>Genome sequencing of adzuki bean (Vigna angularis) provides insight into high starch and low fat accumulation and domestication.</title>
        <authorList>
            <person name="Yang K."/>
            <person name="Tian Z."/>
            <person name="Chen C."/>
            <person name="Luo L."/>
            <person name="Zhao B."/>
            <person name="Wang Z."/>
            <person name="Yu L."/>
            <person name="Li Y."/>
            <person name="Sun Y."/>
            <person name="Li W."/>
            <person name="Chen Y."/>
            <person name="Li Y."/>
            <person name="Zhang Y."/>
            <person name="Ai D."/>
            <person name="Zhao J."/>
            <person name="Shang C."/>
            <person name="Ma Y."/>
            <person name="Wu B."/>
            <person name="Wang M."/>
            <person name="Gao L."/>
            <person name="Sun D."/>
            <person name="Zhang P."/>
            <person name="Guo F."/>
            <person name="Wang W."/>
            <person name="Li Y."/>
            <person name="Wang J."/>
            <person name="Varshney R.K."/>
            <person name="Wang J."/>
            <person name="Ling H.Q."/>
            <person name="Wan P."/>
        </authorList>
    </citation>
    <scope>NUCLEOTIDE SEQUENCE</scope>
    <source>
        <strain evidence="6">cv. Jingnong 6</strain>
    </source>
</reference>
<keyword evidence="2" id="KW-0131">Cell cycle</keyword>
<evidence type="ECO:0000256" key="1">
    <source>
        <dbReference type="ARBA" id="ARBA00023013"/>
    </source>
</evidence>
<dbReference type="AlphaFoldDB" id="A0A0L9TDW6"/>
<organism evidence="5 6">
    <name type="scientific">Phaseolus angularis</name>
    <name type="common">Azuki bean</name>
    <name type="synonym">Vigna angularis</name>
    <dbReference type="NCBI Taxonomy" id="3914"/>
    <lineage>
        <taxon>Eukaryota</taxon>
        <taxon>Viridiplantae</taxon>
        <taxon>Streptophyta</taxon>
        <taxon>Embryophyta</taxon>
        <taxon>Tracheophyta</taxon>
        <taxon>Spermatophyta</taxon>
        <taxon>Magnoliopsida</taxon>
        <taxon>eudicotyledons</taxon>
        <taxon>Gunneridae</taxon>
        <taxon>Pentapetalae</taxon>
        <taxon>rosids</taxon>
        <taxon>fabids</taxon>
        <taxon>Fabales</taxon>
        <taxon>Fabaceae</taxon>
        <taxon>Papilionoideae</taxon>
        <taxon>50 kb inversion clade</taxon>
        <taxon>NPAAA clade</taxon>
        <taxon>indigoferoid/millettioid clade</taxon>
        <taxon>Phaseoleae</taxon>
        <taxon>Vigna</taxon>
    </lineage>
</organism>